<name>A0A0F4XLW1_9PSED</name>
<comment type="caution">
    <text evidence="1">The sequence shown here is derived from an EMBL/GenBank/DDBJ whole genome shotgun (WGS) entry which is preliminary data.</text>
</comment>
<sequence>MLKARLELEKRHLCPTFANTHAGIVSFDLRLDIDRDLLALADGNAHRAYYLPWNPDAGLYVDLPATPTGNDPLLFLTANLTGCCVGIQNFGGFIRVRHYNLYTTGNQNPVFSQDDLFRYGTNVSWLLPSDKYNVPAIQRAVPYTHGGPWAEAVLWGEYVATYWPFTSKWHFYYQNGNANKVIHELNYQ</sequence>
<gene>
    <name evidence="1" type="ORF">VP02_15680</name>
</gene>
<evidence type="ECO:0000313" key="2">
    <source>
        <dbReference type="Proteomes" id="UP000033662"/>
    </source>
</evidence>
<dbReference type="Proteomes" id="UP000033662">
    <property type="component" value="Unassembled WGS sequence"/>
</dbReference>
<dbReference type="EMBL" id="JZXC01000014">
    <property type="protein sequence ID" value="KKA06932.1"/>
    <property type="molecule type" value="Genomic_DNA"/>
</dbReference>
<evidence type="ECO:0000313" key="1">
    <source>
        <dbReference type="EMBL" id="KKA06932.1"/>
    </source>
</evidence>
<organism evidence="1 2">
    <name type="scientific">Pseudomonas kilonensis</name>
    <dbReference type="NCBI Taxonomy" id="132476"/>
    <lineage>
        <taxon>Bacteria</taxon>
        <taxon>Pseudomonadati</taxon>
        <taxon>Pseudomonadota</taxon>
        <taxon>Gammaproteobacteria</taxon>
        <taxon>Pseudomonadales</taxon>
        <taxon>Pseudomonadaceae</taxon>
        <taxon>Pseudomonas</taxon>
    </lineage>
</organism>
<accession>A0A0F4XLW1</accession>
<reference evidence="1 2" key="1">
    <citation type="submission" date="2015-03" db="EMBL/GenBank/DDBJ databases">
        <title>Pseudomonas fluorescens 1855-344 Genome sequencing and assembly.</title>
        <authorList>
            <person name="Eng W.W.H."/>
            <person name="Gan H.M."/>
            <person name="Savka M.A."/>
        </authorList>
    </citation>
    <scope>NUCLEOTIDE SEQUENCE [LARGE SCALE GENOMIC DNA]</scope>
    <source>
        <strain evidence="1 2">1855-344</strain>
    </source>
</reference>
<protein>
    <submittedName>
        <fullName evidence="1">Uncharacterized protein</fullName>
    </submittedName>
</protein>
<dbReference type="OrthoDB" id="6934242at2"/>
<dbReference type="AlphaFoldDB" id="A0A0F4XLW1"/>
<dbReference type="PATRIC" id="fig|132476.4.peg.1256"/>
<proteinExistence type="predicted"/>